<dbReference type="EMBL" id="REGN01009989">
    <property type="protein sequence ID" value="RMZ99939.1"/>
    <property type="molecule type" value="Genomic_DNA"/>
</dbReference>
<evidence type="ECO:0000313" key="2">
    <source>
        <dbReference type="Proteomes" id="UP000276133"/>
    </source>
</evidence>
<keyword evidence="2" id="KW-1185">Reference proteome</keyword>
<organism evidence="1 2">
    <name type="scientific">Brachionus plicatilis</name>
    <name type="common">Marine rotifer</name>
    <name type="synonym">Brachionus muelleri</name>
    <dbReference type="NCBI Taxonomy" id="10195"/>
    <lineage>
        <taxon>Eukaryota</taxon>
        <taxon>Metazoa</taxon>
        <taxon>Spiralia</taxon>
        <taxon>Gnathifera</taxon>
        <taxon>Rotifera</taxon>
        <taxon>Eurotatoria</taxon>
        <taxon>Monogononta</taxon>
        <taxon>Pseudotrocha</taxon>
        <taxon>Ploima</taxon>
        <taxon>Brachionidae</taxon>
        <taxon>Brachionus</taxon>
    </lineage>
</organism>
<comment type="caution">
    <text evidence="1">The sequence shown here is derived from an EMBL/GenBank/DDBJ whole genome shotgun (WGS) entry which is preliminary data.</text>
</comment>
<dbReference type="AlphaFoldDB" id="A0A3M7PLK1"/>
<accession>A0A3M7PLK1</accession>
<reference evidence="1 2" key="1">
    <citation type="journal article" date="2018" name="Sci. Rep.">
        <title>Genomic signatures of local adaptation to the degree of environmental predictability in rotifers.</title>
        <authorList>
            <person name="Franch-Gras L."/>
            <person name="Hahn C."/>
            <person name="Garcia-Roger E.M."/>
            <person name="Carmona M.J."/>
            <person name="Serra M."/>
            <person name="Gomez A."/>
        </authorList>
    </citation>
    <scope>NUCLEOTIDE SEQUENCE [LARGE SCALE GENOMIC DNA]</scope>
    <source>
        <strain evidence="1">HYR1</strain>
    </source>
</reference>
<name>A0A3M7PLK1_BRAPC</name>
<proteinExistence type="predicted"/>
<gene>
    <name evidence="1" type="ORF">BpHYR1_008681</name>
</gene>
<evidence type="ECO:0000313" key="1">
    <source>
        <dbReference type="EMBL" id="RMZ99939.1"/>
    </source>
</evidence>
<protein>
    <submittedName>
        <fullName evidence="1">Uncharacterized protein</fullName>
    </submittedName>
</protein>
<sequence>MKNSFISIISNILKIKINFVSFHFKVMSFFPYKLLNIKSFRESLIQFLIKKYHITSFNYAAPQAETRF</sequence>
<dbReference type="Proteomes" id="UP000276133">
    <property type="component" value="Unassembled WGS sequence"/>
</dbReference>